<reference evidence="3 4" key="1">
    <citation type="submission" date="2020-07" db="EMBL/GenBank/DDBJ databases">
        <authorList>
            <person name="Feng H."/>
        </authorList>
    </citation>
    <scope>NUCLEOTIDE SEQUENCE [LARGE SCALE GENOMIC DNA]</scope>
    <source>
        <strain evidence="4">s-11</strain>
    </source>
</reference>
<dbReference type="EMBL" id="JACEIP010000012">
    <property type="protein sequence ID" value="MBA4543082.1"/>
    <property type="molecule type" value="Genomic_DNA"/>
</dbReference>
<evidence type="ECO:0000313" key="4">
    <source>
        <dbReference type="Proteomes" id="UP000530514"/>
    </source>
</evidence>
<dbReference type="Pfam" id="PF12164">
    <property type="entry name" value="SporV_AA"/>
    <property type="match status" value="1"/>
</dbReference>
<keyword evidence="1" id="KW-1133">Transmembrane helix</keyword>
<dbReference type="Gene3D" id="2.60.480.10">
    <property type="entry name" value="eubacterium ventriosum atcc domain"/>
    <property type="match status" value="1"/>
</dbReference>
<keyword evidence="1" id="KW-0472">Membrane</keyword>
<feature type="transmembrane region" description="Helical" evidence="1">
    <location>
        <begin position="125"/>
        <end position="147"/>
    </location>
</feature>
<organism evidence="3 4">
    <name type="scientific">Thermoactinomyces daqus</name>
    <dbReference type="NCBI Taxonomy" id="1329516"/>
    <lineage>
        <taxon>Bacteria</taxon>
        <taxon>Bacillati</taxon>
        <taxon>Bacillota</taxon>
        <taxon>Bacilli</taxon>
        <taxon>Bacillales</taxon>
        <taxon>Thermoactinomycetaceae</taxon>
        <taxon>Thermoactinomyces</taxon>
    </lineage>
</organism>
<evidence type="ECO:0000313" key="3">
    <source>
        <dbReference type="EMBL" id="MBA4543082.1"/>
    </source>
</evidence>
<dbReference type="InterPro" id="IPR021997">
    <property type="entry name" value="SporV_AA"/>
</dbReference>
<feature type="domain" description="Stage V sporulation protein AA" evidence="2">
    <location>
        <begin position="33"/>
        <end position="117"/>
    </location>
</feature>
<proteinExistence type="predicted"/>
<dbReference type="Proteomes" id="UP000530514">
    <property type="component" value="Unassembled WGS sequence"/>
</dbReference>
<comment type="caution">
    <text evidence="3">The sequence shown here is derived from an EMBL/GenBank/DDBJ whole genome shotgun (WGS) entry which is preliminary data.</text>
</comment>
<dbReference type="OrthoDB" id="9782754at2"/>
<protein>
    <submittedName>
        <fullName evidence="3">Stage V sporulation protein AA</fullName>
    </submittedName>
</protein>
<sequence>MKAPRTVFYILVKKKHTIKGSSLVERRFPVKPTVYVRLRKKIEVDPEQVIRLKDICQLVADEPYRYLGNLPVHTASLKNGNYALVDAVHIMRLIKERQPELDVWHIGPTQTLIEIKTPDPMPKRLPVAIVMLILFIGSGLAIMNFHADVSMKEVHARIYYMLTGIHDKHPLLLQIPYSIGIGAGMILFFNRLFKRRFNEEPSPMELEVFLYQEAMEQYIIHDEKQKMGRTTHANPD</sequence>
<keyword evidence="1" id="KW-0812">Transmembrane</keyword>
<dbReference type="InterPro" id="IPR038548">
    <property type="entry name" value="SporV_AA_N_sf"/>
</dbReference>
<dbReference type="AlphaFoldDB" id="A0A7W1XAK8"/>
<name>A0A7W1XAK8_9BACL</name>
<evidence type="ECO:0000256" key="1">
    <source>
        <dbReference type="SAM" id="Phobius"/>
    </source>
</evidence>
<feature type="transmembrane region" description="Helical" evidence="1">
    <location>
        <begin position="171"/>
        <end position="189"/>
    </location>
</feature>
<evidence type="ECO:0000259" key="2">
    <source>
        <dbReference type="Pfam" id="PF12164"/>
    </source>
</evidence>
<keyword evidence="4" id="KW-1185">Reference proteome</keyword>
<gene>
    <name evidence="3" type="ORF">H1164_09230</name>
</gene>
<accession>A0A7W1XAK8</accession>